<protein>
    <submittedName>
        <fullName evidence="1">Uncharacterized protein</fullName>
    </submittedName>
</protein>
<sequence length="60" mass="7102">MRRSLMNIGTFIIPFHYTQKNLSFTYPKWPMSPKILDSSMESYIQVDLWSRRMRVSCGGV</sequence>
<evidence type="ECO:0000313" key="2">
    <source>
        <dbReference type="Proteomes" id="UP001356427"/>
    </source>
</evidence>
<dbReference type="AlphaFoldDB" id="A0AAN8LV88"/>
<proteinExistence type="predicted"/>
<gene>
    <name evidence="1" type="ORF">J4Q44_G00105140</name>
</gene>
<reference evidence="1 2" key="1">
    <citation type="submission" date="2021-04" db="EMBL/GenBank/DDBJ databases">
        <authorList>
            <person name="De Guttry C."/>
            <person name="Zahm M."/>
            <person name="Klopp C."/>
            <person name="Cabau C."/>
            <person name="Louis A."/>
            <person name="Berthelot C."/>
            <person name="Parey E."/>
            <person name="Roest Crollius H."/>
            <person name="Montfort J."/>
            <person name="Robinson-Rechavi M."/>
            <person name="Bucao C."/>
            <person name="Bouchez O."/>
            <person name="Gislard M."/>
            <person name="Lluch J."/>
            <person name="Milhes M."/>
            <person name="Lampietro C."/>
            <person name="Lopez Roques C."/>
            <person name="Donnadieu C."/>
            <person name="Braasch I."/>
            <person name="Desvignes T."/>
            <person name="Postlethwait J."/>
            <person name="Bobe J."/>
            <person name="Wedekind C."/>
            <person name="Guiguen Y."/>
        </authorList>
    </citation>
    <scope>NUCLEOTIDE SEQUENCE [LARGE SCALE GENOMIC DNA]</scope>
    <source>
        <strain evidence="1">Cs_M1</strain>
        <tissue evidence="1">Blood</tissue>
    </source>
</reference>
<dbReference type="Proteomes" id="UP001356427">
    <property type="component" value="Unassembled WGS sequence"/>
</dbReference>
<name>A0AAN8LV88_9TELE</name>
<comment type="caution">
    <text evidence="1">The sequence shown here is derived from an EMBL/GenBank/DDBJ whole genome shotgun (WGS) entry which is preliminary data.</text>
</comment>
<organism evidence="1 2">
    <name type="scientific">Coregonus suidteri</name>
    <dbReference type="NCBI Taxonomy" id="861788"/>
    <lineage>
        <taxon>Eukaryota</taxon>
        <taxon>Metazoa</taxon>
        <taxon>Chordata</taxon>
        <taxon>Craniata</taxon>
        <taxon>Vertebrata</taxon>
        <taxon>Euteleostomi</taxon>
        <taxon>Actinopterygii</taxon>
        <taxon>Neopterygii</taxon>
        <taxon>Teleostei</taxon>
        <taxon>Protacanthopterygii</taxon>
        <taxon>Salmoniformes</taxon>
        <taxon>Salmonidae</taxon>
        <taxon>Coregoninae</taxon>
        <taxon>Coregonus</taxon>
    </lineage>
</organism>
<dbReference type="EMBL" id="JAGTTL010000008">
    <property type="protein sequence ID" value="KAK6319303.1"/>
    <property type="molecule type" value="Genomic_DNA"/>
</dbReference>
<evidence type="ECO:0000313" key="1">
    <source>
        <dbReference type="EMBL" id="KAK6319303.1"/>
    </source>
</evidence>
<accession>A0AAN8LV88</accession>
<keyword evidence="2" id="KW-1185">Reference proteome</keyword>